<feature type="region of interest" description="Disordered" evidence="1">
    <location>
        <begin position="160"/>
        <end position="194"/>
    </location>
</feature>
<evidence type="ECO:0008006" key="5">
    <source>
        <dbReference type="Google" id="ProtNLM"/>
    </source>
</evidence>
<dbReference type="EMBL" id="VFOZ01000001">
    <property type="protein sequence ID" value="TQL99846.1"/>
    <property type="molecule type" value="Genomic_DNA"/>
</dbReference>
<gene>
    <name evidence="3" type="ORF">FB559_5547</name>
</gene>
<keyword evidence="2" id="KW-1133">Transmembrane helix</keyword>
<organism evidence="3 4">
    <name type="scientific">Actinoallomurus bryophytorum</name>
    <dbReference type="NCBI Taxonomy" id="1490222"/>
    <lineage>
        <taxon>Bacteria</taxon>
        <taxon>Bacillati</taxon>
        <taxon>Actinomycetota</taxon>
        <taxon>Actinomycetes</taxon>
        <taxon>Streptosporangiales</taxon>
        <taxon>Thermomonosporaceae</taxon>
        <taxon>Actinoallomurus</taxon>
    </lineage>
</organism>
<feature type="transmembrane region" description="Helical" evidence="2">
    <location>
        <begin position="20"/>
        <end position="38"/>
    </location>
</feature>
<comment type="caution">
    <text evidence="3">The sequence shown here is derived from an EMBL/GenBank/DDBJ whole genome shotgun (WGS) entry which is preliminary data.</text>
</comment>
<evidence type="ECO:0000256" key="1">
    <source>
        <dbReference type="SAM" id="MobiDB-lite"/>
    </source>
</evidence>
<feature type="transmembrane region" description="Helical" evidence="2">
    <location>
        <begin position="96"/>
        <end position="116"/>
    </location>
</feature>
<keyword evidence="2" id="KW-0472">Membrane</keyword>
<accession>A0A543CRV5</accession>
<keyword evidence="2" id="KW-0812">Transmembrane</keyword>
<keyword evidence="4" id="KW-1185">Reference proteome</keyword>
<sequence>MGGMPIVALEEDAMTRLESSAWSLAGGSACVFALAVVLGRQPWQVGFVVVVLAVLGWAWLSPVVAGAAIGGVAWLCVTGFDVHRFGDVRVTGRDDVLRIAVLVLAGVLAAAAHALAEAWSVRRSVDPLWAEFHGTGSRTDLETGTSGLTTGLRSGLEFNRTGGDPIELRVPRQRDLASAEGPLPAYPTEEPSDG</sequence>
<feature type="transmembrane region" description="Helical" evidence="2">
    <location>
        <begin position="45"/>
        <end position="76"/>
    </location>
</feature>
<evidence type="ECO:0000313" key="3">
    <source>
        <dbReference type="EMBL" id="TQL99846.1"/>
    </source>
</evidence>
<reference evidence="3 4" key="1">
    <citation type="submission" date="2019-06" db="EMBL/GenBank/DDBJ databases">
        <title>Sequencing the genomes of 1000 actinobacteria strains.</title>
        <authorList>
            <person name="Klenk H.-P."/>
        </authorList>
    </citation>
    <scope>NUCLEOTIDE SEQUENCE [LARGE SCALE GENOMIC DNA]</scope>
    <source>
        <strain evidence="3 4">DSM 102200</strain>
    </source>
</reference>
<dbReference type="AlphaFoldDB" id="A0A543CRV5"/>
<protein>
    <recommendedName>
        <fullName evidence="5">DUF4118 domain-containing protein</fullName>
    </recommendedName>
</protein>
<name>A0A543CRV5_9ACTN</name>
<dbReference type="Proteomes" id="UP000316096">
    <property type="component" value="Unassembled WGS sequence"/>
</dbReference>
<evidence type="ECO:0000256" key="2">
    <source>
        <dbReference type="SAM" id="Phobius"/>
    </source>
</evidence>
<feature type="compositionally biased region" description="Basic and acidic residues" evidence="1">
    <location>
        <begin position="166"/>
        <end position="177"/>
    </location>
</feature>
<proteinExistence type="predicted"/>
<evidence type="ECO:0000313" key="4">
    <source>
        <dbReference type="Proteomes" id="UP000316096"/>
    </source>
</evidence>